<name>M5EQN5_9HYPH</name>
<organism evidence="1 2">
    <name type="scientific">Mesorhizobium metallidurans STM 2683</name>
    <dbReference type="NCBI Taxonomy" id="1297569"/>
    <lineage>
        <taxon>Bacteria</taxon>
        <taxon>Pseudomonadati</taxon>
        <taxon>Pseudomonadota</taxon>
        <taxon>Alphaproteobacteria</taxon>
        <taxon>Hyphomicrobiales</taxon>
        <taxon>Phyllobacteriaceae</taxon>
        <taxon>Mesorhizobium</taxon>
    </lineage>
</organism>
<dbReference type="STRING" id="1297569.MESS2_310028"/>
<gene>
    <name evidence="1" type="ORF">MESS2_310028</name>
</gene>
<reference evidence="1 2" key="1">
    <citation type="submission" date="2013-02" db="EMBL/GenBank/DDBJ databases">
        <authorList>
            <person name="Genoscope - CEA"/>
        </authorList>
    </citation>
    <scope>NUCLEOTIDE SEQUENCE [LARGE SCALE GENOMIC DNA]</scope>
    <source>
        <strain evidence="1 2">STM 2683</strain>
    </source>
</reference>
<comment type="caution">
    <text evidence="1">The sequence shown here is derived from an EMBL/GenBank/DDBJ whole genome shotgun (WGS) entry which is preliminary data.</text>
</comment>
<keyword evidence="2" id="KW-1185">Reference proteome</keyword>
<evidence type="ECO:0000313" key="2">
    <source>
        <dbReference type="Proteomes" id="UP000012062"/>
    </source>
</evidence>
<evidence type="ECO:0000313" key="1">
    <source>
        <dbReference type="EMBL" id="CCV06403.1"/>
    </source>
</evidence>
<accession>M5EQN5</accession>
<proteinExistence type="predicted"/>
<protein>
    <submittedName>
        <fullName evidence="1">Uncharacterized protein</fullName>
    </submittedName>
</protein>
<sequence>MAENHRESQTDQESYARCREFVMKTGHLHPSHSALEPACNKLMLAGAVAFPFLLQMGCSIPAPLAANHPLG</sequence>
<dbReference type="EMBL" id="CAUM01000097">
    <property type="protein sequence ID" value="CCV06403.1"/>
    <property type="molecule type" value="Genomic_DNA"/>
</dbReference>
<dbReference type="AlphaFoldDB" id="M5EQN5"/>
<dbReference type="Proteomes" id="UP000012062">
    <property type="component" value="Unassembled WGS sequence"/>
</dbReference>